<organism evidence="2 3">
    <name type="scientific">Senna tora</name>
    <dbReference type="NCBI Taxonomy" id="362788"/>
    <lineage>
        <taxon>Eukaryota</taxon>
        <taxon>Viridiplantae</taxon>
        <taxon>Streptophyta</taxon>
        <taxon>Embryophyta</taxon>
        <taxon>Tracheophyta</taxon>
        <taxon>Spermatophyta</taxon>
        <taxon>Magnoliopsida</taxon>
        <taxon>eudicotyledons</taxon>
        <taxon>Gunneridae</taxon>
        <taxon>Pentapetalae</taxon>
        <taxon>rosids</taxon>
        <taxon>fabids</taxon>
        <taxon>Fabales</taxon>
        <taxon>Fabaceae</taxon>
        <taxon>Caesalpinioideae</taxon>
        <taxon>Cassia clade</taxon>
        <taxon>Senna</taxon>
    </lineage>
</organism>
<reference evidence="2" key="1">
    <citation type="submission" date="2020-09" db="EMBL/GenBank/DDBJ databases">
        <title>Genome-Enabled Discovery of Anthraquinone Biosynthesis in Senna tora.</title>
        <authorList>
            <person name="Kang S.-H."/>
            <person name="Pandey R.P."/>
            <person name="Lee C.-M."/>
            <person name="Sim J.-S."/>
            <person name="Jeong J.-T."/>
            <person name="Choi B.-S."/>
            <person name="Jung M."/>
            <person name="Ginzburg D."/>
            <person name="Zhao K."/>
            <person name="Won S.Y."/>
            <person name="Oh T.-J."/>
            <person name="Yu Y."/>
            <person name="Kim N.-H."/>
            <person name="Lee O.R."/>
            <person name="Lee T.-H."/>
            <person name="Bashyal P."/>
            <person name="Kim T.-S."/>
            <person name="Lee W.-H."/>
            <person name="Kawkins C."/>
            <person name="Kim C.-K."/>
            <person name="Kim J.S."/>
            <person name="Ahn B.O."/>
            <person name="Rhee S.Y."/>
            <person name="Sohng J.K."/>
        </authorList>
    </citation>
    <scope>NUCLEOTIDE SEQUENCE</scope>
    <source>
        <tissue evidence="2">Leaf</tissue>
    </source>
</reference>
<protein>
    <submittedName>
        <fullName evidence="2">Uncharacterized protein</fullName>
    </submittedName>
</protein>
<proteinExistence type="predicted"/>
<dbReference type="EMBL" id="JAAIUW010000012">
    <property type="protein sequence ID" value="KAF7805960.1"/>
    <property type="molecule type" value="Genomic_DNA"/>
</dbReference>
<dbReference type="EMBL" id="JAAIUW010000184">
    <property type="protein sequence ID" value="KAF7800747.1"/>
    <property type="molecule type" value="Genomic_DNA"/>
</dbReference>
<keyword evidence="3" id="KW-1185">Reference proteome</keyword>
<evidence type="ECO:0000313" key="3">
    <source>
        <dbReference type="Proteomes" id="UP000634136"/>
    </source>
</evidence>
<evidence type="ECO:0000313" key="2">
    <source>
        <dbReference type="EMBL" id="KAF7805960.1"/>
    </source>
</evidence>
<accession>A0A834SKF0</accession>
<comment type="caution">
    <text evidence="2">The sequence shown here is derived from an EMBL/GenBank/DDBJ whole genome shotgun (WGS) entry which is preliminary data.</text>
</comment>
<dbReference type="Proteomes" id="UP000634136">
    <property type="component" value="Unassembled WGS sequence"/>
</dbReference>
<name>A0A834SKF0_9FABA</name>
<evidence type="ECO:0000313" key="1">
    <source>
        <dbReference type="EMBL" id="KAF7800747.1"/>
    </source>
</evidence>
<gene>
    <name evidence="2" type="ORF">G2W53_038121</name>
    <name evidence="1" type="ORF">G2W53_044755</name>
</gene>
<sequence length="54" mass="5952">MIEGQEGGHAWKRKKGHVYGAMKTLEKVTCGGRRSRQSWRGVIGLVNVSGIQGR</sequence>
<dbReference type="AlphaFoldDB" id="A0A834SKF0"/>